<evidence type="ECO:0000313" key="9">
    <source>
        <dbReference type="EMBL" id="KAK2079864.1"/>
    </source>
</evidence>
<keyword evidence="5" id="KW-0326">Glycosidase</keyword>
<accession>A0AAD9IJU0</accession>
<dbReference type="GO" id="GO:0005509">
    <property type="term" value="F:calcium ion binding"/>
    <property type="evidence" value="ECO:0007669"/>
    <property type="project" value="InterPro"/>
</dbReference>
<feature type="signal peptide" evidence="7">
    <location>
        <begin position="1"/>
        <end position="15"/>
    </location>
</feature>
<dbReference type="GO" id="GO:0004556">
    <property type="term" value="F:alpha-amylase activity"/>
    <property type="evidence" value="ECO:0007669"/>
    <property type="project" value="UniProtKB-EC"/>
</dbReference>
<gene>
    <name evidence="9" type="ORF">QBZ16_002259</name>
</gene>
<dbReference type="Pfam" id="PF00128">
    <property type="entry name" value="Alpha-amylase"/>
    <property type="match status" value="1"/>
</dbReference>
<keyword evidence="7" id="KW-0732">Signal</keyword>
<keyword evidence="10" id="KW-1185">Reference proteome</keyword>
<dbReference type="Gene3D" id="2.60.40.1180">
    <property type="entry name" value="Golgi alpha-mannosidase II"/>
    <property type="match status" value="1"/>
</dbReference>
<feature type="domain" description="Glycosyl hydrolase family 13 catalytic" evidence="8">
    <location>
        <begin position="102"/>
        <end position="418"/>
    </location>
</feature>
<evidence type="ECO:0000256" key="5">
    <source>
        <dbReference type="ARBA" id="ARBA00023295"/>
    </source>
</evidence>
<dbReference type="InterPro" id="IPR013780">
    <property type="entry name" value="Glyco_hydro_b"/>
</dbReference>
<comment type="caution">
    <text evidence="9">The sequence shown here is derived from an EMBL/GenBank/DDBJ whole genome shotgun (WGS) entry which is preliminary data.</text>
</comment>
<evidence type="ECO:0000256" key="6">
    <source>
        <dbReference type="ARBA" id="ARBA00030238"/>
    </source>
</evidence>
<dbReference type="EC" id="3.2.1.1" evidence="3"/>
<dbReference type="Proteomes" id="UP001255856">
    <property type="component" value="Unassembled WGS sequence"/>
</dbReference>
<keyword evidence="4" id="KW-0378">Hydrolase</keyword>
<dbReference type="SUPFAM" id="SSF51445">
    <property type="entry name" value="(Trans)glycosidases"/>
    <property type="match status" value="1"/>
</dbReference>
<dbReference type="InterPro" id="IPR012850">
    <property type="entry name" value="A-amylase_bs_C"/>
</dbReference>
<dbReference type="Gene3D" id="3.20.20.80">
    <property type="entry name" value="Glycosidases"/>
    <property type="match status" value="1"/>
</dbReference>
<name>A0AAD9IJU0_PROWI</name>
<proteinExistence type="inferred from homology"/>
<dbReference type="PANTHER" id="PTHR43447">
    <property type="entry name" value="ALPHA-AMYLASE"/>
    <property type="match status" value="1"/>
</dbReference>
<dbReference type="AlphaFoldDB" id="A0AAD9IJU0"/>
<dbReference type="Pfam" id="PF07821">
    <property type="entry name" value="Alpha-amyl_C2"/>
    <property type="match status" value="1"/>
</dbReference>
<evidence type="ECO:0000256" key="3">
    <source>
        <dbReference type="ARBA" id="ARBA00012595"/>
    </source>
</evidence>
<sequence>MGFKFTSQLLGLARALVQYSYWPAHTEQAHPTPAQARLSAIRRELETVTRATSEPLATTCSSQSPGSAIFPAAQRWLEGLLPRGLRSPRPAAPLTPEGSGEEVVLQGFNWESWRAADGGRDSWWEHLRRRVDEVQALGFSTVWLPPPTQSVSPQGYMPCDLYDLDGSYYGSEAELRRLVAALRARGIKPVADVVLNHRCASARGPEGVYNAFGGRLAWDATAIVGDDERFAGRGGTRKAAAGHAFFEAAPNLDHAHPGVKSDLVDWLRWLRRDAAFAVGEFWDGLRYEADGRPSHCQAAHRARLARWVCETGGAACAFDITTKGVLHAALEHGEFWRLRDAEGRAPGLIGFWPARAVTFVENHDTGSTQGHWRFPAARVGQGYAYILTHPGTPCVFYDHAFLWEGGLREAVAALVAARRPRAVLRILRAEQGLYAAEVDGRLAVKLGHEAWQPAGPRLGRRRLGRPVGRLGARLRRHCWSEPML</sequence>
<dbReference type="CDD" id="cd11314">
    <property type="entry name" value="AmyAc_arch_bac_plant_AmyA"/>
    <property type="match status" value="1"/>
</dbReference>
<comment type="similarity">
    <text evidence="2">Belongs to the glycosyl hydrolase 13 family.</text>
</comment>
<feature type="chain" id="PRO_5042225790" description="alpha-amylase" evidence="7">
    <location>
        <begin position="16"/>
        <end position="484"/>
    </location>
</feature>
<dbReference type="SMART" id="SM00642">
    <property type="entry name" value="Aamy"/>
    <property type="match status" value="1"/>
</dbReference>
<evidence type="ECO:0000313" key="10">
    <source>
        <dbReference type="Proteomes" id="UP001255856"/>
    </source>
</evidence>
<dbReference type="GO" id="GO:0005975">
    <property type="term" value="P:carbohydrate metabolic process"/>
    <property type="evidence" value="ECO:0007669"/>
    <property type="project" value="InterPro"/>
</dbReference>
<dbReference type="EMBL" id="JASFZW010000002">
    <property type="protein sequence ID" value="KAK2079864.1"/>
    <property type="molecule type" value="Genomic_DNA"/>
</dbReference>
<protein>
    <recommendedName>
        <fullName evidence="3">alpha-amylase</fullName>
        <ecNumber evidence="3">3.2.1.1</ecNumber>
    </recommendedName>
    <alternativeName>
        <fullName evidence="6">1,4-alpha-D-glucan glucanohydrolase</fullName>
    </alternativeName>
</protein>
<evidence type="ECO:0000256" key="7">
    <source>
        <dbReference type="SAM" id="SignalP"/>
    </source>
</evidence>
<dbReference type="InterPro" id="IPR006047">
    <property type="entry name" value="GH13_cat_dom"/>
</dbReference>
<evidence type="ECO:0000259" key="8">
    <source>
        <dbReference type="SMART" id="SM00642"/>
    </source>
</evidence>
<dbReference type="InterPro" id="IPR017853">
    <property type="entry name" value="GH"/>
</dbReference>
<evidence type="ECO:0000256" key="1">
    <source>
        <dbReference type="ARBA" id="ARBA00000548"/>
    </source>
</evidence>
<evidence type="ECO:0000256" key="4">
    <source>
        <dbReference type="ARBA" id="ARBA00022801"/>
    </source>
</evidence>
<organism evidence="9 10">
    <name type="scientific">Prototheca wickerhamii</name>
    <dbReference type="NCBI Taxonomy" id="3111"/>
    <lineage>
        <taxon>Eukaryota</taxon>
        <taxon>Viridiplantae</taxon>
        <taxon>Chlorophyta</taxon>
        <taxon>core chlorophytes</taxon>
        <taxon>Trebouxiophyceae</taxon>
        <taxon>Chlorellales</taxon>
        <taxon>Chlorellaceae</taxon>
        <taxon>Prototheca</taxon>
    </lineage>
</organism>
<comment type="catalytic activity">
    <reaction evidence="1">
        <text>Endohydrolysis of (1-&gt;4)-alpha-D-glucosidic linkages in polysaccharides containing three or more (1-&gt;4)-alpha-linked D-glucose units.</text>
        <dbReference type="EC" id="3.2.1.1"/>
    </reaction>
</comment>
<evidence type="ECO:0000256" key="2">
    <source>
        <dbReference type="ARBA" id="ARBA00008061"/>
    </source>
</evidence>
<reference evidence="9" key="1">
    <citation type="submission" date="2021-01" db="EMBL/GenBank/DDBJ databases">
        <authorList>
            <person name="Eckstrom K.M.E."/>
        </authorList>
    </citation>
    <scope>NUCLEOTIDE SEQUENCE</scope>
    <source>
        <strain evidence="9">UVCC 0001</strain>
    </source>
</reference>